<evidence type="ECO:0000313" key="1">
    <source>
        <dbReference type="EMBL" id="ALH44271.1"/>
    </source>
</evidence>
<dbReference type="EMBL" id="KT271459">
    <property type="protein sequence ID" value="ALH44710.1"/>
    <property type="molecule type" value="Genomic_DNA"/>
</dbReference>
<dbReference type="EMBL" id="KT271455">
    <property type="protein sequence ID" value="ALH44359.1"/>
    <property type="molecule type" value="Genomic_DNA"/>
</dbReference>
<accession>A0A0N7GET6</accession>
<reference evidence="5" key="1">
    <citation type="journal article" date="2015" name="J. Virol.">
        <title>Whole-Genome Sequencing of Kaposi's Sarcoma-Associated Herpesvirus from Zambian Kaposi's Sarcoma Biopsy Specimens Reveals Unique Viral Diversity.</title>
        <authorList>
            <person name="Olp L.N."/>
            <person name="Jeanniard A."/>
            <person name="Marimo C."/>
            <person name="West J.T."/>
            <person name="Wood C."/>
        </authorList>
    </citation>
    <scope>NUCLEOTIDE SEQUENCE</scope>
    <source>
        <strain evidence="1">ZM027</strain>
        <strain evidence="2">ZM091</strain>
        <strain evidence="3">ZM095</strain>
        <strain evidence="4">ZM102</strain>
        <strain evidence="5">ZM108</strain>
        <strain evidence="6">ZM114</strain>
        <strain evidence="7">ZM117</strain>
        <strain evidence="8">ZM121</strain>
        <strain evidence="9">ZM128</strain>
        <strain evidence="10">ZM130</strain>
    </source>
</reference>
<evidence type="ECO:0000313" key="10">
    <source>
        <dbReference type="EMBL" id="ALH45498.1"/>
    </source>
</evidence>
<evidence type="ECO:0000313" key="13">
    <source>
        <dbReference type="EMBL" id="QLI56225.1"/>
    </source>
</evidence>
<dbReference type="Pfam" id="PF05338">
    <property type="entry name" value="DUF717"/>
    <property type="match status" value="1"/>
</dbReference>
<evidence type="ECO:0000313" key="9">
    <source>
        <dbReference type="EMBL" id="ALH45412.1"/>
    </source>
</evidence>
<evidence type="ECO:0000313" key="5">
    <source>
        <dbReference type="EMBL" id="ALH44710.1"/>
    </source>
</evidence>
<dbReference type="EMBL" id="KT271457">
    <property type="protein sequence ID" value="ALH44534.1"/>
    <property type="molecule type" value="Genomic_DNA"/>
</dbReference>
<evidence type="ECO:0000313" key="3">
    <source>
        <dbReference type="EMBL" id="ALH44447.1"/>
    </source>
</evidence>
<dbReference type="EMBL" id="KT271462">
    <property type="protein sequence ID" value="ALH44974.1"/>
    <property type="molecule type" value="Genomic_DNA"/>
</dbReference>
<dbReference type="EMBL" id="KT271467">
    <property type="protein sequence ID" value="ALH45412.1"/>
    <property type="molecule type" value="Genomic_DNA"/>
</dbReference>
<dbReference type="EMBL" id="MT510668">
    <property type="protein sequence ID" value="QLI56225.1"/>
    <property type="molecule type" value="Genomic_DNA"/>
</dbReference>
<evidence type="ECO:0000313" key="7">
    <source>
        <dbReference type="EMBL" id="ALH44974.1"/>
    </source>
</evidence>
<dbReference type="EMBL" id="MT510669">
    <property type="protein sequence ID" value="QLI56314.1"/>
    <property type="molecule type" value="Genomic_DNA"/>
</dbReference>
<evidence type="ECO:0000313" key="8">
    <source>
        <dbReference type="EMBL" id="ALH45148.1"/>
    </source>
</evidence>
<name>A0A0N7GET6_HHV8</name>
<reference evidence="11" key="3">
    <citation type="submission" date="2020-07" db="EMBL/GenBank/DDBJ databases">
        <title>Tumor-specific changes in Kaposi sarcoma-associated herpesvirus genomes in Ugandan adults with Kaposi sarcoma.</title>
        <authorList>
            <person name="Goldman J.D."/>
            <person name="Zhao H."/>
            <person name="Pankow A.P."/>
            <person name="Okuku F."/>
            <person name="Schmitt M.W."/>
            <person name="Chen L.H."/>
            <person name="Hill C.A."/>
            <person name="Casper C."/>
            <person name="Phipps W.T."/>
            <person name="Mullins J.I."/>
        </authorList>
    </citation>
    <scope>NUCLEOTIDE SEQUENCE</scope>
    <source>
        <strain evidence="11">U020-B</strain>
        <strain evidence="12">U020-C</strain>
        <strain evidence="13">U020-o1</strain>
        <strain evidence="14">U023-o1</strain>
    </source>
</reference>
<proteinExistence type="predicted"/>
<dbReference type="EMBL" id="KT271464">
    <property type="protein sequence ID" value="ALH45148.1"/>
    <property type="molecule type" value="Genomic_DNA"/>
</dbReference>
<protein>
    <submittedName>
        <fullName evidence="5">ORF30</fullName>
    </submittedName>
</protein>
<reference evidence="11" key="2">
    <citation type="submission" date="2020-05" db="EMBL/GenBank/DDBJ databases">
        <authorList>
            <person name="Santiago J.C.A."/>
        </authorList>
    </citation>
    <scope>NUCLEOTIDE SEQUENCE</scope>
    <source>
        <strain evidence="11">U020-B</strain>
        <strain evidence="12">U020-C</strain>
        <strain evidence="13">U020-o1</strain>
        <strain evidence="14">U023-o1</strain>
    </source>
</reference>
<evidence type="ECO:0000313" key="6">
    <source>
        <dbReference type="EMBL" id="ALH44798.1"/>
    </source>
</evidence>
<dbReference type="EMBL" id="KT271454">
    <property type="protein sequence ID" value="ALH44271.1"/>
    <property type="molecule type" value="Genomic_DNA"/>
</dbReference>
<gene>
    <name evidence="5" type="primary">ORF30</name>
</gene>
<dbReference type="EMBL" id="KT271456">
    <property type="protein sequence ID" value="ALH44447.1"/>
    <property type="molecule type" value="Genomic_DNA"/>
</dbReference>
<evidence type="ECO:0000313" key="4">
    <source>
        <dbReference type="EMBL" id="ALH44534.1"/>
    </source>
</evidence>
<evidence type="ECO:0000313" key="12">
    <source>
        <dbReference type="EMBL" id="QLI56136.1"/>
    </source>
</evidence>
<dbReference type="InterPro" id="IPR008002">
    <property type="entry name" value="Herpes_Orf30"/>
</dbReference>
<organism evidence="5">
    <name type="scientific">Human herpesvirus 8</name>
    <name type="common">HHV-8</name>
    <name type="synonym">Kaposi's sarcoma-associated herpesvirus</name>
    <dbReference type="NCBI Taxonomy" id="37296"/>
    <lineage>
        <taxon>Viruses</taxon>
        <taxon>Duplodnaviria</taxon>
        <taxon>Heunggongvirae</taxon>
        <taxon>Peploviricota</taxon>
        <taxon>Herviviricetes</taxon>
        <taxon>Herpesvirales</taxon>
        <taxon>Orthoherpesviridae</taxon>
        <taxon>Gammaherpesvirinae</taxon>
        <taxon>Rhadinovirus</taxon>
        <taxon>Rhadinovirus humangamma8</taxon>
    </lineage>
</organism>
<organismHost>
    <name type="scientific">Homo sapiens</name>
    <name type="common">Human</name>
    <dbReference type="NCBI Taxonomy" id="9606"/>
</organismHost>
<evidence type="ECO:0000313" key="11">
    <source>
        <dbReference type="EMBL" id="QLI56047.1"/>
    </source>
</evidence>
<evidence type="ECO:0000313" key="2">
    <source>
        <dbReference type="EMBL" id="ALH44359.1"/>
    </source>
</evidence>
<dbReference type="EMBL" id="KT271460">
    <property type="protein sequence ID" value="ALH44798.1"/>
    <property type="molecule type" value="Genomic_DNA"/>
</dbReference>
<dbReference type="EMBL" id="MT510666">
    <property type="protein sequence ID" value="QLI56047.1"/>
    <property type="molecule type" value="Genomic_DNA"/>
</dbReference>
<dbReference type="EMBL" id="MT510667">
    <property type="protein sequence ID" value="QLI56136.1"/>
    <property type="molecule type" value="Genomic_DNA"/>
</dbReference>
<dbReference type="EMBL" id="KT271468">
    <property type="protein sequence ID" value="ALH45498.1"/>
    <property type="molecule type" value="Genomic_DNA"/>
</dbReference>
<evidence type="ECO:0000313" key="14">
    <source>
        <dbReference type="EMBL" id="QLI56314.1"/>
    </source>
</evidence>
<sequence>MGEPVDPGHVVNEKDFEQCEQFFSQPLREQVVAGVRALDGLGLADSLCHKTERLCLLMDLVGTECFARVCRLDTGAK</sequence>